<evidence type="ECO:0000256" key="1">
    <source>
        <dbReference type="RuleBase" id="RU003682"/>
    </source>
</evidence>
<feature type="domain" description="Fe2OG dioxygenase" evidence="2">
    <location>
        <begin position="150"/>
        <end position="284"/>
    </location>
</feature>
<dbReference type="GO" id="GO:0016491">
    <property type="term" value="F:oxidoreductase activity"/>
    <property type="evidence" value="ECO:0007669"/>
    <property type="project" value="UniProtKB-KW"/>
</dbReference>
<dbReference type="PROSITE" id="PS51471">
    <property type="entry name" value="FE2OG_OXY"/>
    <property type="match status" value="1"/>
</dbReference>
<keyword evidence="1" id="KW-0560">Oxidoreductase</keyword>
<keyword evidence="1" id="KW-0479">Metal-binding</keyword>
<dbReference type="AlphaFoldDB" id="A0A1E7FNL5"/>
<reference evidence="3 4" key="1">
    <citation type="submission" date="2016-09" db="EMBL/GenBank/DDBJ databases">
        <title>Extensive genetic diversity and differential bi-allelic expression allows diatom success in the polar Southern Ocean.</title>
        <authorList>
            <consortium name="DOE Joint Genome Institute"/>
            <person name="Mock T."/>
            <person name="Otillar R.P."/>
            <person name="Strauss J."/>
            <person name="Dupont C."/>
            <person name="Frickenhaus S."/>
            <person name="Maumus F."/>
            <person name="Mcmullan M."/>
            <person name="Sanges R."/>
            <person name="Schmutz J."/>
            <person name="Toseland A."/>
            <person name="Valas R."/>
            <person name="Veluchamy A."/>
            <person name="Ward B.J."/>
            <person name="Allen A."/>
            <person name="Barry K."/>
            <person name="Falciatore A."/>
            <person name="Ferrante M."/>
            <person name="Fortunato A.E."/>
            <person name="Gloeckner G."/>
            <person name="Gruber A."/>
            <person name="Hipkin R."/>
            <person name="Janech M."/>
            <person name="Kroth P."/>
            <person name="Leese F."/>
            <person name="Lindquist E."/>
            <person name="Lyon B.R."/>
            <person name="Martin J."/>
            <person name="Mayer C."/>
            <person name="Parker M."/>
            <person name="Quesneville H."/>
            <person name="Raymond J."/>
            <person name="Uhlig C."/>
            <person name="Valentin K.U."/>
            <person name="Worden A.Z."/>
            <person name="Armbrust E.V."/>
            <person name="Bowler C."/>
            <person name="Green B."/>
            <person name="Moulton V."/>
            <person name="Van Oosterhout C."/>
            <person name="Grigoriev I."/>
        </authorList>
    </citation>
    <scope>NUCLEOTIDE SEQUENCE [LARGE SCALE GENOMIC DNA]</scope>
    <source>
        <strain evidence="3 4">CCMP1102</strain>
    </source>
</reference>
<dbReference type="InterPro" id="IPR005123">
    <property type="entry name" value="Oxoglu/Fe-dep_dioxygenase_dom"/>
</dbReference>
<dbReference type="GO" id="GO:0046872">
    <property type="term" value="F:metal ion binding"/>
    <property type="evidence" value="ECO:0007669"/>
    <property type="project" value="UniProtKB-KW"/>
</dbReference>
<dbReference type="SUPFAM" id="SSF51197">
    <property type="entry name" value="Clavaminate synthase-like"/>
    <property type="match status" value="1"/>
</dbReference>
<accession>A0A1E7FNL5</accession>
<evidence type="ECO:0000313" key="3">
    <source>
        <dbReference type="EMBL" id="OEU19695.1"/>
    </source>
</evidence>
<sequence length="309" mass="35008">MIINEEQYPWLATPTTSSSEIEINRARAALQNHGAAIFPNFITIDAINEIVKEMSSGSAKLEDQAYTTNTTHTPYLRDINSIKYPSNSIYNHKTHTIVASTAYDELSNNSILKQLYNDPRLLHMVSSIVNGNNNQEEDNDNSNKLYLSNDPLGCCSVNVFRPDYYHGFHYDESEFSVTLMIQDASDKESGLFQYTDPIRTKNNNDLNLSLERTADAFPKLFAEHENENNHDNDNPPLPPPKLHTLDFRPGTLLVLAGSKSLHRVTKVNGNRNRLVAVLTFSRRSNFCNTQQTQKMFWGRSISSETTDLT</sequence>
<evidence type="ECO:0000313" key="4">
    <source>
        <dbReference type="Proteomes" id="UP000095751"/>
    </source>
</evidence>
<comment type="similarity">
    <text evidence="1">Belongs to the iron/ascorbate-dependent oxidoreductase family.</text>
</comment>
<evidence type="ECO:0000259" key="2">
    <source>
        <dbReference type="PROSITE" id="PS51471"/>
    </source>
</evidence>
<dbReference type="EMBL" id="KV784355">
    <property type="protein sequence ID" value="OEU19695.1"/>
    <property type="molecule type" value="Genomic_DNA"/>
</dbReference>
<name>A0A1E7FNL5_9STRA</name>
<gene>
    <name evidence="3" type="ORF">FRACYDRAFT_206563</name>
</gene>
<organism evidence="3 4">
    <name type="scientific">Fragilariopsis cylindrus CCMP1102</name>
    <dbReference type="NCBI Taxonomy" id="635003"/>
    <lineage>
        <taxon>Eukaryota</taxon>
        <taxon>Sar</taxon>
        <taxon>Stramenopiles</taxon>
        <taxon>Ochrophyta</taxon>
        <taxon>Bacillariophyta</taxon>
        <taxon>Bacillariophyceae</taxon>
        <taxon>Bacillariophycidae</taxon>
        <taxon>Bacillariales</taxon>
        <taxon>Bacillariaceae</taxon>
        <taxon>Fragilariopsis</taxon>
    </lineage>
</organism>
<keyword evidence="1" id="KW-0408">Iron</keyword>
<protein>
    <recommendedName>
        <fullName evidence="2">Fe2OG dioxygenase domain-containing protein</fullName>
    </recommendedName>
</protein>
<keyword evidence="4" id="KW-1185">Reference proteome</keyword>
<proteinExistence type="inferred from homology"/>
<dbReference type="Proteomes" id="UP000095751">
    <property type="component" value="Unassembled WGS sequence"/>
</dbReference>
<dbReference type="KEGG" id="fcy:FRACYDRAFT_206563"/>
<dbReference type="InParanoid" id="A0A1E7FNL5"/>
<dbReference type="OrthoDB" id="424053at2759"/>